<evidence type="ECO:0000313" key="1">
    <source>
        <dbReference type="EMBL" id="HIS63946.1"/>
    </source>
</evidence>
<accession>A0A9D1F8Y7</accession>
<gene>
    <name evidence="1" type="ORF">IAA83_01070</name>
</gene>
<dbReference type="EMBL" id="DVJJ01000020">
    <property type="protein sequence ID" value="HIS63946.1"/>
    <property type="molecule type" value="Genomic_DNA"/>
</dbReference>
<reference evidence="1" key="2">
    <citation type="journal article" date="2021" name="PeerJ">
        <title>Extensive microbial diversity within the chicken gut microbiome revealed by metagenomics and culture.</title>
        <authorList>
            <person name="Gilroy R."/>
            <person name="Ravi A."/>
            <person name="Getino M."/>
            <person name="Pursley I."/>
            <person name="Horton D.L."/>
            <person name="Alikhan N.F."/>
            <person name="Baker D."/>
            <person name="Gharbi K."/>
            <person name="Hall N."/>
            <person name="Watson M."/>
            <person name="Adriaenssens E.M."/>
            <person name="Foster-Nyarko E."/>
            <person name="Jarju S."/>
            <person name="Secka A."/>
            <person name="Antonio M."/>
            <person name="Oren A."/>
            <person name="Chaudhuri R.R."/>
            <person name="La Ragione R."/>
            <person name="Hildebrand F."/>
            <person name="Pallen M.J."/>
        </authorList>
    </citation>
    <scope>NUCLEOTIDE SEQUENCE</scope>
    <source>
        <strain evidence="1">ChiBcec16-1751</strain>
    </source>
</reference>
<evidence type="ECO:0000313" key="2">
    <source>
        <dbReference type="Proteomes" id="UP000886741"/>
    </source>
</evidence>
<organism evidence="1 2">
    <name type="scientific">Candidatus Avoscillospira avistercoris</name>
    <dbReference type="NCBI Taxonomy" id="2840707"/>
    <lineage>
        <taxon>Bacteria</taxon>
        <taxon>Bacillati</taxon>
        <taxon>Bacillota</taxon>
        <taxon>Clostridia</taxon>
        <taxon>Eubacteriales</taxon>
        <taxon>Oscillospiraceae</taxon>
        <taxon>Oscillospiraceae incertae sedis</taxon>
        <taxon>Candidatus Avoscillospira</taxon>
    </lineage>
</organism>
<proteinExistence type="predicted"/>
<sequence length="224" mass="25017">MERNNAEGQQYITGERNAQRGWSYYNSDYYYASESAISAITAGAQAVAQEHDSTFTVPDYLAKGETHRYNFNSALAGDPFIVSENHFVLDPDVVPPKHFQWFFESGGNATAQGSIQLTSMTVSNADGTKTVTDYTTDGFDPTNSCKGRTWVCWTDESGTEHRQEAEFRLDAQGKPRKVSDLLSPSKQDTESASLLNRFLANLQCYAKGYFERFAVLSPNLDLRI</sequence>
<protein>
    <submittedName>
        <fullName evidence="1">Uncharacterized protein</fullName>
    </submittedName>
</protein>
<dbReference type="Proteomes" id="UP000886741">
    <property type="component" value="Unassembled WGS sequence"/>
</dbReference>
<name>A0A9D1F8Y7_9FIRM</name>
<comment type="caution">
    <text evidence="1">The sequence shown here is derived from an EMBL/GenBank/DDBJ whole genome shotgun (WGS) entry which is preliminary data.</text>
</comment>
<dbReference type="AlphaFoldDB" id="A0A9D1F8Y7"/>
<reference evidence="1" key="1">
    <citation type="submission" date="2020-10" db="EMBL/GenBank/DDBJ databases">
        <authorList>
            <person name="Gilroy R."/>
        </authorList>
    </citation>
    <scope>NUCLEOTIDE SEQUENCE</scope>
    <source>
        <strain evidence="1">ChiBcec16-1751</strain>
    </source>
</reference>